<dbReference type="AlphaFoldDB" id="A0A1H7TMQ0"/>
<accession>A0A1H7TMQ0</accession>
<organism evidence="1 2">
    <name type="scientific">Aquimarina amphilecti</name>
    <dbReference type="NCBI Taxonomy" id="1038014"/>
    <lineage>
        <taxon>Bacteria</taxon>
        <taxon>Pseudomonadati</taxon>
        <taxon>Bacteroidota</taxon>
        <taxon>Flavobacteriia</taxon>
        <taxon>Flavobacteriales</taxon>
        <taxon>Flavobacteriaceae</taxon>
        <taxon>Aquimarina</taxon>
    </lineage>
</organism>
<keyword evidence="2" id="KW-1185">Reference proteome</keyword>
<name>A0A1H7TMQ0_AQUAM</name>
<proteinExistence type="predicted"/>
<reference evidence="1 2" key="1">
    <citation type="submission" date="2016-10" db="EMBL/GenBank/DDBJ databases">
        <authorList>
            <person name="de Groot N.N."/>
        </authorList>
    </citation>
    <scope>NUCLEOTIDE SEQUENCE [LARGE SCALE GENOMIC DNA]</scope>
    <source>
        <strain evidence="1 2">DSM 25232</strain>
    </source>
</reference>
<gene>
    <name evidence="1" type="ORF">SAMN04487910_3499</name>
</gene>
<sequence>MLKDMLNLEGITLLKKDQKKVISGGINYENCDNPETWFYDMSSECEAYYGGS</sequence>
<dbReference type="RefSeq" id="WP_170837113.1">
    <property type="nucleotide sequence ID" value="NZ_FOAB01000006.1"/>
</dbReference>
<evidence type="ECO:0000313" key="1">
    <source>
        <dbReference type="EMBL" id="SEL85749.1"/>
    </source>
</evidence>
<dbReference type="EMBL" id="FOAB01000006">
    <property type="protein sequence ID" value="SEL85749.1"/>
    <property type="molecule type" value="Genomic_DNA"/>
</dbReference>
<protein>
    <submittedName>
        <fullName evidence="1">Uncharacterized protein</fullName>
    </submittedName>
</protein>
<evidence type="ECO:0000313" key="2">
    <source>
        <dbReference type="Proteomes" id="UP000198521"/>
    </source>
</evidence>
<dbReference type="Proteomes" id="UP000198521">
    <property type="component" value="Unassembled WGS sequence"/>
</dbReference>
<dbReference type="STRING" id="1038014.SAMN04487910_3499"/>